<sequence length="94" mass="10447">MRSVCEDWETEVIDEFSLSVASSGSRRGGSVAGRGTDGRDDFMLRGIGYNGFPRGCSDDKLPWAKLNFLDYANYGAFSLQQMSFNGDQLETKYP</sequence>
<accession>A0ABR2MFX5</accession>
<gene>
    <name evidence="1" type="ORF">KSP40_PGU019180</name>
</gene>
<name>A0ABR2MFX5_9ASPA</name>
<evidence type="ECO:0000313" key="2">
    <source>
        <dbReference type="Proteomes" id="UP001412067"/>
    </source>
</evidence>
<evidence type="ECO:0000313" key="1">
    <source>
        <dbReference type="EMBL" id="KAK8962956.1"/>
    </source>
</evidence>
<dbReference type="EMBL" id="JBBWWR010000008">
    <property type="protein sequence ID" value="KAK8962956.1"/>
    <property type="molecule type" value="Genomic_DNA"/>
</dbReference>
<comment type="caution">
    <text evidence="1">The sequence shown here is derived from an EMBL/GenBank/DDBJ whole genome shotgun (WGS) entry which is preliminary data.</text>
</comment>
<protein>
    <submittedName>
        <fullName evidence="1">Uncharacterized protein</fullName>
    </submittedName>
</protein>
<proteinExistence type="predicted"/>
<dbReference type="Proteomes" id="UP001412067">
    <property type="component" value="Unassembled WGS sequence"/>
</dbReference>
<keyword evidence="2" id="KW-1185">Reference proteome</keyword>
<reference evidence="1 2" key="1">
    <citation type="journal article" date="2022" name="Nat. Plants">
        <title>Genomes of leafy and leafless Platanthera orchids illuminate the evolution of mycoheterotrophy.</title>
        <authorList>
            <person name="Li M.H."/>
            <person name="Liu K.W."/>
            <person name="Li Z."/>
            <person name="Lu H.C."/>
            <person name="Ye Q.L."/>
            <person name="Zhang D."/>
            <person name="Wang J.Y."/>
            <person name="Li Y.F."/>
            <person name="Zhong Z.M."/>
            <person name="Liu X."/>
            <person name="Yu X."/>
            <person name="Liu D.K."/>
            <person name="Tu X.D."/>
            <person name="Liu B."/>
            <person name="Hao Y."/>
            <person name="Liao X.Y."/>
            <person name="Jiang Y.T."/>
            <person name="Sun W.H."/>
            <person name="Chen J."/>
            <person name="Chen Y.Q."/>
            <person name="Ai Y."/>
            <person name="Zhai J.W."/>
            <person name="Wu S.S."/>
            <person name="Zhou Z."/>
            <person name="Hsiao Y.Y."/>
            <person name="Wu W.L."/>
            <person name="Chen Y.Y."/>
            <person name="Lin Y.F."/>
            <person name="Hsu J.L."/>
            <person name="Li C.Y."/>
            <person name="Wang Z.W."/>
            <person name="Zhao X."/>
            <person name="Zhong W.Y."/>
            <person name="Ma X.K."/>
            <person name="Ma L."/>
            <person name="Huang J."/>
            <person name="Chen G.Z."/>
            <person name="Huang M.Z."/>
            <person name="Huang L."/>
            <person name="Peng D.H."/>
            <person name="Luo Y.B."/>
            <person name="Zou S.Q."/>
            <person name="Chen S.P."/>
            <person name="Lan S."/>
            <person name="Tsai W.C."/>
            <person name="Van de Peer Y."/>
            <person name="Liu Z.J."/>
        </authorList>
    </citation>
    <scope>NUCLEOTIDE SEQUENCE [LARGE SCALE GENOMIC DNA]</scope>
    <source>
        <strain evidence="1">Lor288</strain>
    </source>
</reference>
<organism evidence="1 2">
    <name type="scientific">Platanthera guangdongensis</name>
    <dbReference type="NCBI Taxonomy" id="2320717"/>
    <lineage>
        <taxon>Eukaryota</taxon>
        <taxon>Viridiplantae</taxon>
        <taxon>Streptophyta</taxon>
        <taxon>Embryophyta</taxon>
        <taxon>Tracheophyta</taxon>
        <taxon>Spermatophyta</taxon>
        <taxon>Magnoliopsida</taxon>
        <taxon>Liliopsida</taxon>
        <taxon>Asparagales</taxon>
        <taxon>Orchidaceae</taxon>
        <taxon>Orchidoideae</taxon>
        <taxon>Orchideae</taxon>
        <taxon>Orchidinae</taxon>
        <taxon>Platanthera</taxon>
    </lineage>
</organism>